<name>A0A160FVL9_9BURK</name>
<dbReference type="EMBL" id="CP014579">
    <property type="protein sequence ID" value="ANB77056.1"/>
    <property type="molecule type" value="Genomic_DNA"/>
</dbReference>
<dbReference type="STRING" id="1804984.AYM40_33620"/>
<evidence type="ECO:0000256" key="4">
    <source>
        <dbReference type="ARBA" id="ARBA00022833"/>
    </source>
</evidence>
<evidence type="ECO:0000256" key="1">
    <source>
        <dbReference type="ARBA" id="ARBA00001947"/>
    </source>
</evidence>
<keyword evidence="2" id="KW-0808">Transferase</keyword>
<dbReference type="KEGG" id="buz:AYM40_33620"/>
<keyword evidence="4" id="KW-0862">Zinc</keyword>
<dbReference type="AlphaFoldDB" id="A0A160FVL9"/>
<dbReference type="PANTHER" id="PTHR37418:SF2">
    <property type="entry name" value="3-KETO-5-AMINOHEXANOATE CLEAVAGE ENZYME"/>
    <property type="match status" value="1"/>
</dbReference>
<protein>
    <submittedName>
        <fullName evidence="5">NADPH:quinone reductase</fullName>
    </submittedName>
</protein>
<gene>
    <name evidence="5" type="ORF">AYM40_33620</name>
</gene>
<dbReference type="GO" id="GO:0046872">
    <property type="term" value="F:metal ion binding"/>
    <property type="evidence" value="ECO:0007669"/>
    <property type="project" value="UniProtKB-KW"/>
</dbReference>
<dbReference type="PANTHER" id="PTHR37418">
    <property type="entry name" value="3-KETO-5-AMINOHEXANOATE CLEAVAGE ENZYME-RELATED"/>
    <property type="match status" value="1"/>
</dbReference>
<keyword evidence="3" id="KW-0479">Metal-binding</keyword>
<comment type="cofactor">
    <cofactor evidence="1">
        <name>Zn(2+)</name>
        <dbReference type="ChEBI" id="CHEBI:29105"/>
    </cofactor>
</comment>
<dbReference type="Gene3D" id="3.20.20.70">
    <property type="entry name" value="Aldolase class I"/>
    <property type="match status" value="1"/>
</dbReference>
<evidence type="ECO:0000313" key="5">
    <source>
        <dbReference type="EMBL" id="ANB77056.1"/>
    </source>
</evidence>
<evidence type="ECO:0000256" key="3">
    <source>
        <dbReference type="ARBA" id="ARBA00022723"/>
    </source>
</evidence>
<dbReference type="Proteomes" id="UP000076852">
    <property type="component" value="Chromosome 2"/>
</dbReference>
<evidence type="ECO:0000313" key="6">
    <source>
        <dbReference type="Proteomes" id="UP000076852"/>
    </source>
</evidence>
<dbReference type="InterPro" id="IPR008567">
    <property type="entry name" value="BKACE"/>
</dbReference>
<organism evidence="5 6">
    <name type="scientific">Paraburkholderia phytofirmans OLGA172</name>
    <dbReference type="NCBI Taxonomy" id="1417228"/>
    <lineage>
        <taxon>Bacteria</taxon>
        <taxon>Pseudomonadati</taxon>
        <taxon>Pseudomonadota</taxon>
        <taxon>Betaproteobacteria</taxon>
        <taxon>Burkholderiales</taxon>
        <taxon>Burkholderiaceae</taxon>
        <taxon>Paraburkholderia</taxon>
    </lineage>
</organism>
<proteinExistence type="predicted"/>
<keyword evidence="6" id="KW-1185">Reference proteome</keyword>
<dbReference type="InterPro" id="IPR013785">
    <property type="entry name" value="Aldolase_TIM"/>
</dbReference>
<dbReference type="Pfam" id="PF05853">
    <property type="entry name" value="BKACE"/>
    <property type="match status" value="1"/>
</dbReference>
<accession>A0A160FVL9</accession>
<sequence length="299" mass="31968">MNKTIISCALTGSGDTTRLSPAVPVTPEQIAKEAIAACEAGASIAHIHVRDPKSGGPSAELALYREVVSRIRDSGCPILINLTTGLGAGFIPSDEDPNRGSKESTMMTPEARVRHVLELRPEICSLDVATMNFGNRAFVNVKDHLIKMATLVEAAGVKPEIEVFDLGHVRLARHLIETQGILQAPLFQLCLGVPWGAHADTESLLLMKSYLPENARWSAFGISRAQFPMVAQSVILGGHVRVGLEDNLYIDKGELAPGNAALVKRAVDIIKSIGGEVATPDEARGILGLPARRPSQVTH</sequence>
<reference evidence="5 6" key="1">
    <citation type="journal article" date="2016" name="Gene">
        <title>PacBio SMRT assembly of a complex multi-replicon genome reveals chlorocatechol degradative operon in a region of genome plasticity.</title>
        <authorList>
            <person name="Ricker N."/>
            <person name="Shen S.Y."/>
            <person name="Goordial J."/>
            <person name="Jin S."/>
            <person name="Fulthorpe R.R."/>
        </authorList>
    </citation>
    <scope>NUCLEOTIDE SEQUENCE [LARGE SCALE GENOMIC DNA]</scope>
    <source>
        <strain evidence="5 6">OLGA172</strain>
    </source>
</reference>
<dbReference type="GO" id="GO:0043720">
    <property type="term" value="F:3-keto-5-aminohexanoate cleavage activity"/>
    <property type="evidence" value="ECO:0007669"/>
    <property type="project" value="InterPro"/>
</dbReference>
<evidence type="ECO:0000256" key="2">
    <source>
        <dbReference type="ARBA" id="ARBA00022679"/>
    </source>
</evidence>